<gene>
    <name evidence="2" type="ORF">Pcinc_036646</name>
</gene>
<dbReference type="Proteomes" id="UP001286313">
    <property type="component" value="Unassembled WGS sequence"/>
</dbReference>
<organism evidence="2 3">
    <name type="scientific">Petrolisthes cinctipes</name>
    <name type="common">Flat porcelain crab</name>
    <dbReference type="NCBI Taxonomy" id="88211"/>
    <lineage>
        <taxon>Eukaryota</taxon>
        <taxon>Metazoa</taxon>
        <taxon>Ecdysozoa</taxon>
        <taxon>Arthropoda</taxon>
        <taxon>Crustacea</taxon>
        <taxon>Multicrustacea</taxon>
        <taxon>Malacostraca</taxon>
        <taxon>Eumalacostraca</taxon>
        <taxon>Eucarida</taxon>
        <taxon>Decapoda</taxon>
        <taxon>Pleocyemata</taxon>
        <taxon>Anomura</taxon>
        <taxon>Galatheoidea</taxon>
        <taxon>Porcellanidae</taxon>
        <taxon>Petrolisthes</taxon>
    </lineage>
</organism>
<dbReference type="AlphaFoldDB" id="A0AAE1EPF7"/>
<sequence>METDDAGMRCQVMPSLPWHSNNTMALTLPWHSNPLVLKQHPGTHTFWHSNNSLGTQTTPLALKKTPWHSNTLALKQYPGTQTKPWHSHPLALKHPGTHTP</sequence>
<proteinExistence type="predicted"/>
<keyword evidence="3" id="KW-1185">Reference proteome</keyword>
<evidence type="ECO:0000313" key="2">
    <source>
        <dbReference type="EMBL" id="KAK3857081.1"/>
    </source>
</evidence>
<protein>
    <submittedName>
        <fullName evidence="2">Uncharacterized protein</fullName>
    </submittedName>
</protein>
<dbReference type="EMBL" id="JAWQEG010005700">
    <property type="protein sequence ID" value="KAK3857081.1"/>
    <property type="molecule type" value="Genomic_DNA"/>
</dbReference>
<name>A0AAE1EPF7_PETCI</name>
<reference evidence="2" key="1">
    <citation type="submission" date="2023-10" db="EMBL/GenBank/DDBJ databases">
        <title>Genome assemblies of two species of porcelain crab, Petrolisthes cinctipes and Petrolisthes manimaculis (Anomura: Porcellanidae).</title>
        <authorList>
            <person name="Angst P."/>
        </authorList>
    </citation>
    <scope>NUCLEOTIDE SEQUENCE</scope>
    <source>
        <strain evidence="2">PB745_01</strain>
        <tissue evidence="2">Gill</tissue>
    </source>
</reference>
<feature type="region of interest" description="Disordered" evidence="1">
    <location>
        <begin position="78"/>
        <end position="100"/>
    </location>
</feature>
<evidence type="ECO:0000313" key="3">
    <source>
        <dbReference type="Proteomes" id="UP001286313"/>
    </source>
</evidence>
<evidence type="ECO:0000256" key="1">
    <source>
        <dbReference type="SAM" id="MobiDB-lite"/>
    </source>
</evidence>
<comment type="caution">
    <text evidence="2">The sequence shown here is derived from an EMBL/GenBank/DDBJ whole genome shotgun (WGS) entry which is preliminary data.</text>
</comment>
<accession>A0AAE1EPF7</accession>